<proteinExistence type="predicted"/>
<dbReference type="AlphaFoldDB" id="A0A7S2WAI5"/>
<gene>
    <name evidence="2" type="ORF">RMAR1173_LOCUS6364</name>
</gene>
<dbReference type="Gene3D" id="3.40.525.10">
    <property type="entry name" value="CRAL-TRIO lipid binding domain"/>
    <property type="match status" value="1"/>
</dbReference>
<dbReference type="SUPFAM" id="SSF52087">
    <property type="entry name" value="CRAL/TRIO domain"/>
    <property type="match status" value="1"/>
</dbReference>
<evidence type="ECO:0000313" key="2">
    <source>
        <dbReference type="EMBL" id="CAD9676267.1"/>
    </source>
</evidence>
<feature type="domain" description="CRAL-TRIO" evidence="1">
    <location>
        <begin position="1"/>
        <end position="139"/>
    </location>
</feature>
<dbReference type="Pfam" id="PF00650">
    <property type="entry name" value="CRAL_TRIO"/>
    <property type="match status" value="1"/>
</dbReference>
<dbReference type="PROSITE" id="PS50191">
    <property type="entry name" value="CRAL_TRIO"/>
    <property type="match status" value="1"/>
</dbReference>
<dbReference type="InterPro" id="IPR036865">
    <property type="entry name" value="CRAL-TRIO_dom_sf"/>
</dbReference>
<name>A0A7S2WAI5_9STRA</name>
<evidence type="ECO:0000259" key="1">
    <source>
        <dbReference type="PROSITE" id="PS50191"/>
    </source>
</evidence>
<dbReference type="InterPro" id="IPR001251">
    <property type="entry name" value="CRAL-TRIO_dom"/>
</dbReference>
<accession>A0A7S2WAI5</accession>
<dbReference type="EMBL" id="HBHJ01009819">
    <property type="protein sequence ID" value="CAD9676267.1"/>
    <property type="molecule type" value="Transcribed_RNA"/>
</dbReference>
<organism evidence="2">
    <name type="scientific">Rhizochromulina marina</name>
    <dbReference type="NCBI Taxonomy" id="1034831"/>
    <lineage>
        <taxon>Eukaryota</taxon>
        <taxon>Sar</taxon>
        <taxon>Stramenopiles</taxon>
        <taxon>Ochrophyta</taxon>
        <taxon>Dictyochophyceae</taxon>
        <taxon>Rhizochromulinales</taxon>
        <taxon>Rhizochromulina</taxon>
    </lineage>
</organism>
<reference evidence="2" key="1">
    <citation type="submission" date="2021-01" db="EMBL/GenBank/DDBJ databases">
        <authorList>
            <person name="Corre E."/>
            <person name="Pelletier E."/>
            <person name="Niang G."/>
            <person name="Scheremetjew M."/>
            <person name="Finn R."/>
            <person name="Kale V."/>
            <person name="Holt S."/>
            <person name="Cochrane G."/>
            <person name="Meng A."/>
            <person name="Brown T."/>
            <person name="Cohen L."/>
        </authorList>
    </citation>
    <scope>NUCLEOTIDE SEQUENCE</scope>
    <source>
        <strain evidence="2">CCMP1243</strain>
    </source>
</reference>
<sequence length="139" mass="15273">MSQVTPEEMVDFFLYCTEVNWQVLNARSDRMGRLCKVVTANDLSGIDLFGDATFRKALSASSKQGNALYPSLTGPTLLLNLPKLLGALVKVFKPLFPPAVQKKLKFEQGPLGDVQDLTSLLTPTSPSRDKFLSEIQALL</sequence>
<protein>
    <recommendedName>
        <fullName evidence="1">CRAL-TRIO domain-containing protein</fullName>
    </recommendedName>
</protein>